<keyword evidence="2" id="KW-1185">Reference proteome</keyword>
<dbReference type="PANTHER" id="PTHR33067:SF9">
    <property type="entry name" value="RNA-DIRECTED DNA POLYMERASE"/>
    <property type="match status" value="1"/>
</dbReference>
<proteinExistence type="predicted"/>
<organism evidence="1 2">
    <name type="scientific">Tanacetum coccineum</name>
    <dbReference type="NCBI Taxonomy" id="301880"/>
    <lineage>
        <taxon>Eukaryota</taxon>
        <taxon>Viridiplantae</taxon>
        <taxon>Streptophyta</taxon>
        <taxon>Embryophyta</taxon>
        <taxon>Tracheophyta</taxon>
        <taxon>Spermatophyta</taxon>
        <taxon>Magnoliopsida</taxon>
        <taxon>eudicotyledons</taxon>
        <taxon>Gunneridae</taxon>
        <taxon>Pentapetalae</taxon>
        <taxon>asterids</taxon>
        <taxon>campanulids</taxon>
        <taxon>Asterales</taxon>
        <taxon>Asteraceae</taxon>
        <taxon>Asteroideae</taxon>
        <taxon>Anthemideae</taxon>
        <taxon>Anthemidinae</taxon>
        <taxon>Tanacetum</taxon>
    </lineage>
</organism>
<comment type="caution">
    <text evidence="1">The sequence shown here is derived from an EMBL/GenBank/DDBJ whole genome shotgun (WGS) entry which is preliminary data.</text>
</comment>
<dbReference type="Gene3D" id="2.40.70.10">
    <property type="entry name" value="Acid Proteases"/>
    <property type="match status" value="1"/>
</dbReference>
<name>A0ABQ5J5Z6_9ASTR</name>
<dbReference type="EMBL" id="BQNB010021537">
    <property type="protein sequence ID" value="GJU07420.1"/>
    <property type="molecule type" value="Genomic_DNA"/>
</dbReference>
<gene>
    <name evidence="1" type="ORF">Tco_1123850</name>
</gene>
<dbReference type="InterPro" id="IPR021109">
    <property type="entry name" value="Peptidase_aspartic_dom_sf"/>
</dbReference>
<sequence length="400" mass="46156">MPTETELTLEQTQQGLSYEVSIVMDPVTLCTTLPSHSRVYTSAGNHVKEILLKLNLPDHRSILTDSKVTPTKHGRTWSIKVKEFQRSFCHSNTERLSRSDEVLKNFKKDAALKLFKSTNQESLHYMAAHTERMERFENTIFKQREEINGTRVGKKKKKAYNVLPRGPVYKAILKKKIKKKEDIGGNFEIPCSIGGLKHVNALVDQGSDVNIMPYPTYMKLTDERPAETDIRLSLASHSYIYPLGIAEDVLVEVAEHIYPADFVIIDIKENEKRPFILGMPFLTMAKASIKFDTGTITLRSGKSKISFYRIPEPLFHVEKGIKNAIEPIAPTMTVNRLVLEWEERIRLHQEKETEFNQWRSKNFKDERPALTEEKEEGVKGEREDTLYLMRRSLEVLRKLH</sequence>
<dbReference type="CDD" id="cd00303">
    <property type="entry name" value="retropepsin_like"/>
    <property type="match status" value="1"/>
</dbReference>
<evidence type="ECO:0000313" key="2">
    <source>
        <dbReference type="Proteomes" id="UP001151760"/>
    </source>
</evidence>
<dbReference type="Proteomes" id="UP001151760">
    <property type="component" value="Unassembled WGS sequence"/>
</dbReference>
<reference evidence="1" key="2">
    <citation type="submission" date="2022-01" db="EMBL/GenBank/DDBJ databases">
        <authorList>
            <person name="Yamashiro T."/>
            <person name="Shiraishi A."/>
            <person name="Satake H."/>
            <person name="Nakayama K."/>
        </authorList>
    </citation>
    <scope>NUCLEOTIDE SEQUENCE</scope>
</reference>
<evidence type="ECO:0000313" key="1">
    <source>
        <dbReference type="EMBL" id="GJU07420.1"/>
    </source>
</evidence>
<reference evidence="1" key="1">
    <citation type="journal article" date="2022" name="Int. J. Mol. Sci.">
        <title>Draft Genome of Tanacetum Coccineum: Genomic Comparison of Closely Related Tanacetum-Family Plants.</title>
        <authorList>
            <person name="Yamashiro T."/>
            <person name="Shiraishi A."/>
            <person name="Nakayama K."/>
            <person name="Satake H."/>
        </authorList>
    </citation>
    <scope>NUCLEOTIDE SEQUENCE</scope>
</reference>
<accession>A0ABQ5J5Z6</accession>
<dbReference type="PANTHER" id="PTHR33067">
    <property type="entry name" value="RNA-DIRECTED DNA POLYMERASE-RELATED"/>
    <property type="match status" value="1"/>
</dbReference>
<protein>
    <submittedName>
        <fullName evidence="1">MAK10-like protein</fullName>
    </submittedName>
</protein>